<reference evidence="4 5" key="1">
    <citation type="submission" date="2019-02" db="EMBL/GenBank/DDBJ databases">
        <title>Deep-cultivation of Planctomycetes and their phenomic and genomic characterization uncovers novel biology.</title>
        <authorList>
            <person name="Wiegand S."/>
            <person name="Jogler M."/>
            <person name="Boedeker C."/>
            <person name="Pinto D."/>
            <person name="Vollmers J."/>
            <person name="Rivas-Marin E."/>
            <person name="Kohn T."/>
            <person name="Peeters S.H."/>
            <person name="Heuer A."/>
            <person name="Rast P."/>
            <person name="Oberbeckmann S."/>
            <person name="Bunk B."/>
            <person name="Jeske O."/>
            <person name="Meyerdierks A."/>
            <person name="Storesund J.E."/>
            <person name="Kallscheuer N."/>
            <person name="Luecker S."/>
            <person name="Lage O.M."/>
            <person name="Pohl T."/>
            <person name="Merkel B.J."/>
            <person name="Hornburger P."/>
            <person name="Mueller R.-W."/>
            <person name="Bruemmer F."/>
            <person name="Labrenz M."/>
            <person name="Spormann A.M."/>
            <person name="Op den Camp H."/>
            <person name="Overmann J."/>
            <person name="Amann R."/>
            <person name="Jetten M.S.M."/>
            <person name="Mascher T."/>
            <person name="Medema M.H."/>
            <person name="Devos D.P."/>
            <person name="Kaster A.-K."/>
            <person name="Ovreas L."/>
            <person name="Rohde M."/>
            <person name="Galperin M.Y."/>
            <person name="Jogler C."/>
        </authorList>
    </citation>
    <scope>NUCLEOTIDE SEQUENCE [LARGE SCALE GENOMIC DNA]</scope>
    <source>
        <strain evidence="4 5">K23_9</strain>
    </source>
</reference>
<sequence length="143" mass="15943">MSRLKKNEPITHVMTRDLQTINLNTSLSEVGKIFSECNIHHLPVVEGSNLRGMLSYTDLMRVSFADSFGVHAKQNVYEVLDRTTSVEEVMTPDPKTITSQASVREAAEILVDSDFHSLPVVDDGEVVGIVTSGDMLKYLLEQY</sequence>
<evidence type="ECO:0000259" key="3">
    <source>
        <dbReference type="PROSITE" id="PS51371"/>
    </source>
</evidence>
<dbReference type="SMART" id="SM00116">
    <property type="entry name" value="CBS"/>
    <property type="match status" value="2"/>
</dbReference>
<dbReference type="PANTHER" id="PTHR43080:SF2">
    <property type="entry name" value="CBS DOMAIN-CONTAINING PROTEIN"/>
    <property type="match status" value="1"/>
</dbReference>
<name>A0A517P2X4_9BACT</name>
<feature type="domain" description="CBS" evidence="3">
    <location>
        <begin position="14"/>
        <end position="73"/>
    </location>
</feature>
<evidence type="ECO:0000313" key="4">
    <source>
        <dbReference type="EMBL" id="QDT13729.1"/>
    </source>
</evidence>
<dbReference type="Pfam" id="PF00571">
    <property type="entry name" value="CBS"/>
    <property type="match status" value="2"/>
</dbReference>
<keyword evidence="1 2" id="KW-0129">CBS domain</keyword>
<proteinExistence type="predicted"/>
<dbReference type="SUPFAM" id="SSF54631">
    <property type="entry name" value="CBS-domain pair"/>
    <property type="match status" value="1"/>
</dbReference>
<dbReference type="PROSITE" id="PS51371">
    <property type="entry name" value="CBS"/>
    <property type="match status" value="2"/>
</dbReference>
<dbReference type="OrthoDB" id="9794094at2"/>
<dbReference type="Gene3D" id="3.10.580.10">
    <property type="entry name" value="CBS-domain"/>
    <property type="match status" value="2"/>
</dbReference>
<accession>A0A517P2X4</accession>
<keyword evidence="5" id="KW-1185">Reference proteome</keyword>
<dbReference type="EMBL" id="CP036526">
    <property type="protein sequence ID" value="QDT13729.1"/>
    <property type="molecule type" value="Genomic_DNA"/>
</dbReference>
<organism evidence="4 5">
    <name type="scientific">Stieleria marina</name>
    <dbReference type="NCBI Taxonomy" id="1930275"/>
    <lineage>
        <taxon>Bacteria</taxon>
        <taxon>Pseudomonadati</taxon>
        <taxon>Planctomycetota</taxon>
        <taxon>Planctomycetia</taxon>
        <taxon>Pirellulales</taxon>
        <taxon>Pirellulaceae</taxon>
        <taxon>Stieleria</taxon>
    </lineage>
</organism>
<dbReference type="AlphaFoldDB" id="A0A517P2X4"/>
<evidence type="ECO:0000256" key="2">
    <source>
        <dbReference type="PROSITE-ProRule" id="PRU00703"/>
    </source>
</evidence>
<dbReference type="InterPro" id="IPR051257">
    <property type="entry name" value="Diverse_CBS-Domain"/>
</dbReference>
<protein>
    <submittedName>
        <fullName evidence="4">Magnesium transporter MgtE</fullName>
    </submittedName>
</protein>
<feature type="domain" description="CBS" evidence="3">
    <location>
        <begin position="90"/>
        <end position="143"/>
    </location>
</feature>
<dbReference type="InterPro" id="IPR000644">
    <property type="entry name" value="CBS_dom"/>
</dbReference>
<dbReference type="InterPro" id="IPR046342">
    <property type="entry name" value="CBS_dom_sf"/>
</dbReference>
<dbReference type="Proteomes" id="UP000319817">
    <property type="component" value="Chromosome"/>
</dbReference>
<dbReference type="PANTHER" id="PTHR43080">
    <property type="entry name" value="CBS DOMAIN-CONTAINING PROTEIN CBSX3, MITOCHONDRIAL"/>
    <property type="match status" value="1"/>
</dbReference>
<gene>
    <name evidence="4" type="ORF">K239x_57490</name>
</gene>
<evidence type="ECO:0000256" key="1">
    <source>
        <dbReference type="ARBA" id="ARBA00023122"/>
    </source>
</evidence>
<dbReference type="RefSeq" id="WP_145421520.1">
    <property type="nucleotide sequence ID" value="NZ_CP036526.1"/>
</dbReference>
<evidence type="ECO:0000313" key="5">
    <source>
        <dbReference type="Proteomes" id="UP000319817"/>
    </source>
</evidence>